<sequence length="120" mass="13531">MGIWDGKENFVRSSGFAPCFVVDFGVFCCFEQSRTEAKFGRFRSPLPSRLIKISSFHLHLRNLASSVQFNPEAWYGTEDLESADHFSVEFVQVLNNKLVMLSGFYPAFKIGKVAKVGVVI</sequence>
<accession>A0A0A9FL15</accession>
<evidence type="ECO:0000313" key="1">
    <source>
        <dbReference type="EMBL" id="JAE13675.1"/>
    </source>
</evidence>
<organism evidence="1">
    <name type="scientific">Arundo donax</name>
    <name type="common">Giant reed</name>
    <name type="synonym">Donax arundinaceus</name>
    <dbReference type="NCBI Taxonomy" id="35708"/>
    <lineage>
        <taxon>Eukaryota</taxon>
        <taxon>Viridiplantae</taxon>
        <taxon>Streptophyta</taxon>
        <taxon>Embryophyta</taxon>
        <taxon>Tracheophyta</taxon>
        <taxon>Spermatophyta</taxon>
        <taxon>Magnoliopsida</taxon>
        <taxon>Liliopsida</taxon>
        <taxon>Poales</taxon>
        <taxon>Poaceae</taxon>
        <taxon>PACMAD clade</taxon>
        <taxon>Arundinoideae</taxon>
        <taxon>Arundineae</taxon>
        <taxon>Arundo</taxon>
    </lineage>
</organism>
<proteinExistence type="predicted"/>
<reference evidence="1" key="2">
    <citation type="journal article" date="2015" name="Data Brief">
        <title>Shoot transcriptome of the giant reed, Arundo donax.</title>
        <authorList>
            <person name="Barrero R.A."/>
            <person name="Guerrero F.D."/>
            <person name="Moolhuijzen P."/>
            <person name="Goolsby J.A."/>
            <person name="Tidwell J."/>
            <person name="Bellgard S.E."/>
            <person name="Bellgard M.I."/>
        </authorList>
    </citation>
    <scope>NUCLEOTIDE SEQUENCE</scope>
    <source>
        <tissue evidence="1">Shoot tissue taken approximately 20 cm above the soil surface</tissue>
    </source>
</reference>
<protein>
    <submittedName>
        <fullName evidence="1">Uncharacterized protein</fullName>
    </submittedName>
</protein>
<dbReference type="EMBL" id="GBRH01184221">
    <property type="protein sequence ID" value="JAE13675.1"/>
    <property type="molecule type" value="Transcribed_RNA"/>
</dbReference>
<name>A0A0A9FL15_ARUDO</name>
<dbReference type="AlphaFoldDB" id="A0A0A9FL15"/>
<reference evidence="1" key="1">
    <citation type="submission" date="2014-09" db="EMBL/GenBank/DDBJ databases">
        <authorList>
            <person name="Magalhaes I.L.F."/>
            <person name="Oliveira U."/>
            <person name="Santos F.R."/>
            <person name="Vidigal T.H.D.A."/>
            <person name="Brescovit A.D."/>
            <person name="Santos A.J."/>
        </authorList>
    </citation>
    <scope>NUCLEOTIDE SEQUENCE</scope>
    <source>
        <tissue evidence="1">Shoot tissue taken approximately 20 cm above the soil surface</tissue>
    </source>
</reference>